<dbReference type="PRINTS" id="PR00775">
    <property type="entry name" value="HEATSHOCK90"/>
</dbReference>
<feature type="domain" description="wHTH-Hsp90 Na associated" evidence="3">
    <location>
        <begin position="1154"/>
        <end position="1194"/>
    </location>
</feature>
<dbReference type="SUPFAM" id="SSF55874">
    <property type="entry name" value="ATPase domain of HSP90 chaperone/DNA topoisomerase II/histidine kinase"/>
    <property type="match status" value="1"/>
</dbReference>
<reference evidence="4 5" key="1">
    <citation type="journal article" date="2019" name="Int. J. Syst. Evol. Microbiol.">
        <title>The Global Catalogue of Microorganisms (GCM) 10K type strain sequencing project: providing services to taxonomists for standard genome sequencing and annotation.</title>
        <authorList>
            <consortium name="The Broad Institute Genomics Platform"/>
            <consortium name="The Broad Institute Genome Sequencing Center for Infectious Disease"/>
            <person name="Wu L."/>
            <person name="Ma J."/>
        </authorList>
    </citation>
    <scope>NUCLEOTIDE SEQUENCE [LARGE SCALE GENOMIC DNA]</scope>
    <source>
        <strain evidence="4 5">JCM 6833</strain>
    </source>
</reference>
<gene>
    <name evidence="4" type="ORF">GCM10010411_52720</name>
</gene>
<evidence type="ECO:0000259" key="3">
    <source>
        <dbReference type="Pfam" id="PF24410"/>
    </source>
</evidence>
<name>A0ABN3Q1D2_9ACTN</name>
<dbReference type="SUPFAM" id="SSF52129">
    <property type="entry name" value="Caspase-like"/>
    <property type="match status" value="1"/>
</dbReference>
<evidence type="ECO:0000313" key="5">
    <source>
        <dbReference type="Proteomes" id="UP001501509"/>
    </source>
</evidence>
<dbReference type="InterPro" id="IPR011600">
    <property type="entry name" value="Pept_C14_caspase"/>
</dbReference>
<dbReference type="Gene3D" id="3.40.50.1460">
    <property type="match status" value="1"/>
</dbReference>
<dbReference type="Pfam" id="PF24410">
    <property type="entry name" value="wHTH-HSP90_Na-assoc"/>
    <property type="match status" value="2"/>
</dbReference>
<dbReference type="Pfam" id="PF00656">
    <property type="entry name" value="Peptidase_C14"/>
    <property type="match status" value="1"/>
</dbReference>
<dbReference type="Pfam" id="PF24401">
    <property type="entry name" value="iHD-CE"/>
    <property type="match status" value="1"/>
</dbReference>
<proteinExistence type="predicted"/>
<dbReference type="InterPro" id="IPR052039">
    <property type="entry name" value="Caspase-related_regulators"/>
</dbReference>
<evidence type="ECO:0000259" key="1">
    <source>
        <dbReference type="Pfam" id="PF00656"/>
    </source>
</evidence>
<dbReference type="InterPro" id="IPR036890">
    <property type="entry name" value="HATPase_C_sf"/>
</dbReference>
<evidence type="ECO:0000259" key="2">
    <source>
        <dbReference type="Pfam" id="PF24401"/>
    </source>
</evidence>
<protein>
    <submittedName>
        <fullName evidence="4">Uncharacterized protein</fullName>
    </submittedName>
</protein>
<feature type="domain" description="iHD-CE" evidence="2">
    <location>
        <begin position="249"/>
        <end position="583"/>
    </location>
</feature>
<dbReference type="PANTHER" id="PTHR22576:SF37">
    <property type="entry name" value="MUCOSA-ASSOCIATED LYMPHOID TISSUE LYMPHOMA TRANSLOCATION PROTEIN 1"/>
    <property type="match status" value="1"/>
</dbReference>
<feature type="domain" description="Peptidase C14 caspase" evidence="1">
    <location>
        <begin position="30"/>
        <end position="227"/>
    </location>
</feature>
<dbReference type="Proteomes" id="UP001501509">
    <property type="component" value="Unassembled WGS sequence"/>
</dbReference>
<dbReference type="InterPro" id="IPR029030">
    <property type="entry name" value="Caspase-like_dom_sf"/>
</dbReference>
<evidence type="ECO:0000313" key="4">
    <source>
        <dbReference type="EMBL" id="GAA2611677.1"/>
    </source>
</evidence>
<dbReference type="InterPro" id="IPR020575">
    <property type="entry name" value="Hsp90_N"/>
</dbReference>
<accession>A0ABN3Q1D2</accession>
<comment type="caution">
    <text evidence="4">The sequence shown here is derived from an EMBL/GenBank/DDBJ whole genome shotgun (WGS) entry which is preliminary data.</text>
</comment>
<organism evidence="4 5">
    <name type="scientific">Actinomadura fulvescens</name>
    <dbReference type="NCBI Taxonomy" id="46160"/>
    <lineage>
        <taxon>Bacteria</taxon>
        <taxon>Bacillati</taxon>
        <taxon>Actinomycetota</taxon>
        <taxon>Actinomycetes</taxon>
        <taxon>Streptosporangiales</taxon>
        <taxon>Thermomonosporaceae</taxon>
        <taxon>Actinomadura</taxon>
    </lineage>
</organism>
<dbReference type="Gene3D" id="3.30.565.10">
    <property type="entry name" value="Histidine kinase-like ATPase, C-terminal domain"/>
    <property type="match status" value="1"/>
</dbReference>
<dbReference type="PANTHER" id="PTHR22576">
    <property type="entry name" value="MUCOSA ASSOCIATED LYMPHOID TISSUE LYMPHOMA TRANSLOCATION PROTEIN 1/PARACASPASE"/>
    <property type="match status" value="1"/>
</dbReference>
<feature type="domain" description="wHTH-Hsp90 Na associated" evidence="3">
    <location>
        <begin position="1528"/>
        <end position="1577"/>
    </location>
</feature>
<dbReference type="InterPro" id="IPR056506">
    <property type="entry name" value="iHD-CE"/>
</dbReference>
<dbReference type="InterPro" id="IPR056507">
    <property type="entry name" value="wHTH-HSP90_Na-assoc"/>
</dbReference>
<dbReference type="EMBL" id="BAAATD010000007">
    <property type="protein sequence ID" value="GAA2611677.1"/>
    <property type="molecule type" value="Genomic_DNA"/>
</dbReference>
<keyword evidence="5" id="KW-1185">Reference proteome</keyword>
<sequence length="1590" mass="175995">MGVAVTGRHALLIGVPQCDDDRFSEIGDVVRNDVRSMRRALEQSGYSVTTFGTDGGPEPSRTRLRRAIDTACRQAPRDGVLLLYFSGHGVSVGGQDYLVPSDADRDGGTADLVPVVPADLAECRARLVVFFVDACRDDPAQEREPGAVGGVVPYPADGSFVLVTGCEAGQRCHYTETGSVFTQALAQVLDRRHPARTLVEVIDEVSLEIRRRAARNEALRQSPDVRHRTMLMDAKDVVVCDGDELTGAWRRAAGDTELWQRCDQEDSAREAVLALVEGSARRCGEAYGTLRERVGIDDPWFDQNHPIRTLERMTMLLGDATRLGPAEVAALIAAPFLREVVLAEGIRLTAGIAPTDFTRTYREGPRTDLEITHEMHQQVLRRAEGLDRRGLTKERDALAMWLVHQWLATRQSLWHGAAAADCYQRGARLLDGHATGLTARELPKLTEALLRAVGARPGDPIVVERLGAAYVDDRWRALAAVLWLGGIMAADLRRMPPVIADHIGTRMELPLSAMKNAADRLTWARREDALELQMSCDHPAQHAAFEDVVACAAAARTTIAGLALDKEIAAALPARFTDRGLRPERRPDDTAAFEVPLSRFRLAEDKVRELLMGRQLYDDPALAIRELYQNALDACRYRDTRLEGLRLSRRDPGGWNGRIVFRQGFEEGREYIECEDNGVGMDTETLKQVFASAGERFVYRESFRAEQAAWQELDPPLQLVSNSQFGVGVFSYFMLADEITVLTRPVGLNGIASDRAHRVDIASNGSLFQITTADVLPAGGTRVRLYMTANDERVNVLTTMRKLLWISDYRVEVTAHDSATEVWKPRELRYQDETAVSLKCGEDLWWVSDEGGLAADGIRTNEEIFGLILNLRDTRRPQFTVDRKKLRNWDKKWVRACIERSLPKLLNWPGLTLSWLWQVTESAPEVAQQIFDYLVRENASIPVGSVWGHGARVAVGDMGCFPKDGELFNPENWARYYARWFSAWRAGRWARLVGSRPHAMTAPHVVNGEGLPAVDPTDAELLSNLNHLHNDGILYVDELLLAAVHTDQPLSDRLRRLRRFAITGLPIGEIRSCPPVALTLAKKEDFPLVRALAAWSPPGSPPRRRVAGWLVKASAELDLPLGQVLARASDHMPDGWSAPDIVLGTLAEYTCTSADAKLLSTDLDGIPPWAEEPLTPSHIVAASAATGREVSQVLTMCDTFAPLGVEVAARDAYPAEPTAMEIEALRHVYSPGTPLVPLQLLMVAAKVGGTLADAHQGLRRLDDLGLVRLPDITALPDYAPKAEDLDFIETHLMEYTPALRRRRFIREKPCGRLAMILKARRTSQRSIARAAALVPFASPTEPVTYPELVNLAREYYCSIADARNAVLDAYPEADVPDVTPACESLYAHFEIAPVLLDLTRWGRKGPVTWQIEPGDIVSGAVSFGRSIGDFLSMIEPYRQLGAPVPELSAEVRAQLGEVFPDEYDEDMLTVSGHMNYDFYISEIDPLRLVQISGRLGWTPAETHRRLSALTAIGVRQDYPIAAPPAEIVRWQDLLLLTEHLDGHAPAVSGRVTGDHVERAAEATGESPAWIAERLRHYAPLFALDLEPPVA</sequence>